<organism evidence="3 4">
    <name type="scientific">Bradyrhizobium neotropicale</name>
    <dbReference type="NCBI Taxonomy" id="1497615"/>
    <lineage>
        <taxon>Bacteria</taxon>
        <taxon>Pseudomonadati</taxon>
        <taxon>Pseudomonadota</taxon>
        <taxon>Alphaproteobacteria</taxon>
        <taxon>Hyphomicrobiales</taxon>
        <taxon>Nitrobacteraceae</taxon>
        <taxon>Bradyrhizobium</taxon>
    </lineage>
</organism>
<accession>A0A176YJN4</accession>
<protein>
    <recommendedName>
        <fullName evidence="2">UspA domain-containing protein</fullName>
    </recommendedName>
</protein>
<dbReference type="GeneID" id="32582565"/>
<reference evidence="3 4" key="1">
    <citation type="submission" date="2016-02" db="EMBL/GenBank/DDBJ databases">
        <title>Draft genome sequence of the strain BR 10247T Bradyrhizobium neotropicale isolated from nodules of Centrolobium paraense.</title>
        <authorList>
            <person name="Simoes-Araujo J.L."/>
            <person name="Barauna A.C."/>
            <person name="Silva K."/>
            <person name="Zilli J.E."/>
        </authorList>
    </citation>
    <scope>NUCLEOTIDE SEQUENCE [LARGE SCALE GENOMIC DNA]</scope>
    <source>
        <strain evidence="3 4">BR 10247</strain>
    </source>
</reference>
<dbReference type="SUPFAM" id="SSF52402">
    <property type="entry name" value="Adenine nucleotide alpha hydrolases-like"/>
    <property type="match status" value="1"/>
</dbReference>
<evidence type="ECO:0000313" key="4">
    <source>
        <dbReference type="Proteomes" id="UP000077173"/>
    </source>
</evidence>
<proteinExistence type="inferred from homology"/>
<dbReference type="AlphaFoldDB" id="A0A176YJN4"/>
<evidence type="ECO:0000313" key="3">
    <source>
        <dbReference type="EMBL" id="OAF07059.1"/>
    </source>
</evidence>
<feature type="domain" description="UspA" evidence="2">
    <location>
        <begin position="212"/>
        <end position="278"/>
    </location>
</feature>
<dbReference type="EMBL" id="LSEF01000115">
    <property type="protein sequence ID" value="OAF07059.1"/>
    <property type="molecule type" value="Genomic_DNA"/>
</dbReference>
<comment type="caution">
    <text evidence="3">The sequence shown here is derived from an EMBL/GenBank/DDBJ whole genome shotgun (WGS) entry which is preliminary data.</text>
</comment>
<evidence type="ECO:0000256" key="1">
    <source>
        <dbReference type="ARBA" id="ARBA00008791"/>
    </source>
</evidence>
<dbReference type="Proteomes" id="UP000077173">
    <property type="component" value="Unassembled WGS sequence"/>
</dbReference>
<dbReference type="RefSeq" id="WP_063681994.1">
    <property type="nucleotide sequence ID" value="NZ_LSEF01000115.1"/>
</dbReference>
<dbReference type="InterPro" id="IPR006015">
    <property type="entry name" value="Universal_stress_UspA"/>
</dbReference>
<dbReference type="InterPro" id="IPR006016">
    <property type="entry name" value="UspA"/>
</dbReference>
<dbReference type="Pfam" id="PF00582">
    <property type="entry name" value="Usp"/>
    <property type="match status" value="1"/>
</dbReference>
<dbReference type="CDD" id="cd00293">
    <property type="entry name" value="USP-like"/>
    <property type="match status" value="1"/>
</dbReference>
<comment type="similarity">
    <text evidence="1">Belongs to the universal stress protein A family.</text>
</comment>
<keyword evidence="4" id="KW-1185">Reference proteome</keyword>
<dbReference type="Gene3D" id="3.40.50.12370">
    <property type="match status" value="1"/>
</dbReference>
<gene>
    <name evidence="3" type="ORF">AXW67_01295</name>
</gene>
<evidence type="ECO:0000259" key="2">
    <source>
        <dbReference type="Pfam" id="PF00582"/>
    </source>
</evidence>
<dbReference type="PRINTS" id="PR01438">
    <property type="entry name" value="UNVRSLSTRESS"/>
</dbReference>
<name>A0A176YJN4_9BRAD</name>
<sequence length="279" mass="30234">MKTILVPIQNIALVTSALEAAARLAQRTGAYIEGFPLRFGIPQYLVAELATGIPLDSYHAKSQEELAEMHRLFEAFMLKQDIPPATAGSSRPCFGWLETAPEGEDFVGSYGRAFDVIVMPRSDVDAAGPNRRAIESVLFESGRPVLLAPPDAPGSIATNIVIHWNGSTEQARVNAFAMPLLRLAERVTVLTVIGGQEVPGPSADQIVRQLLYNDIAARLVSVELEDRDTGEAVLDAARAQGSDLLIKGAFTRNRLRQMIFGGATSYIMEHADLPVLMAH</sequence>